<feature type="region of interest" description="Disordered" evidence="3">
    <location>
        <begin position="424"/>
        <end position="445"/>
    </location>
</feature>
<comment type="caution">
    <text evidence="5">The sequence shown here is derived from an EMBL/GenBank/DDBJ whole genome shotgun (WGS) entry which is preliminary data.</text>
</comment>
<dbReference type="Proteomes" id="UP001365542">
    <property type="component" value="Unassembled WGS sequence"/>
</dbReference>
<dbReference type="SUPFAM" id="SSF117281">
    <property type="entry name" value="Kelch motif"/>
    <property type="match status" value="1"/>
</dbReference>
<dbReference type="InterPro" id="IPR015915">
    <property type="entry name" value="Kelch-typ_b-propeller"/>
</dbReference>
<dbReference type="PANTHER" id="PTHR46093">
    <property type="entry name" value="ACYL-COA-BINDING DOMAIN-CONTAINING PROTEIN 5"/>
    <property type="match status" value="1"/>
</dbReference>
<evidence type="ECO:0000256" key="2">
    <source>
        <dbReference type="ARBA" id="ARBA00022737"/>
    </source>
</evidence>
<dbReference type="AlphaFoldDB" id="A0AAV9XB61"/>
<organism evidence="5 6">
    <name type="scientific">Orbilia ellipsospora</name>
    <dbReference type="NCBI Taxonomy" id="2528407"/>
    <lineage>
        <taxon>Eukaryota</taxon>
        <taxon>Fungi</taxon>
        <taxon>Dikarya</taxon>
        <taxon>Ascomycota</taxon>
        <taxon>Pezizomycotina</taxon>
        <taxon>Orbiliomycetes</taxon>
        <taxon>Orbiliales</taxon>
        <taxon>Orbiliaceae</taxon>
        <taxon>Orbilia</taxon>
    </lineage>
</organism>
<accession>A0AAV9XB61</accession>
<name>A0AAV9XB61_9PEZI</name>
<gene>
    <name evidence="5" type="ORF">TWF694_011273</name>
</gene>
<protein>
    <recommendedName>
        <fullName evidence="7">Kelch repeat protein</fullName>
    </recommendedName>
</protein>
<proteinExistence type="predicted"/>
<evidence type="ECO:0000256" key="3">
    <source>
        <dbReference type="SAM" id="MobiDB-lite"/>
    </source>
</evidence>
<keyword evidence="4" id="KW-1133">Transmembrane helix</keyword>
<sequence>MATSSPYKGDPFSRYCAQSGQQTLLLGNKLFITGGYLVQTPNRTVSVGPWFRIVDLSTSFPLDNLKNATYILPPSVYPPTVPIVQNGVFWFDSSTSSIFYSQGTPTVEGGIFVNSDQYTQPVNGKSWSAPYNPQNSSLGLWSQIDTPFNGQTGSAVSRRTFYDDVARKGYIYGGWITTGGNTVFTDEMLTYDAGGLTWKNGTIPYGRMDGQGAGVPFRTLDGRIVTIIFGGLLNGTPLAMTTVFVHDITNNKWYRQDTNGGNPGSRGTFCTTMISAPDNSSHQILMYSGTPYSGNAEYTDVWALSLPSFTWSQVQAYSPILFPGPGPRLHASCNIINNHILSVFGGRNFDGGDSKNCDTNGNALFLYDLNNFEWLEEYNSTDKDPYKVPQVVYSAIGGNSSGYATMIAPPNGFGDPSLATIFSLATSTSPPSSGSGSGSGSGSHPNAGAIAGGTIGGLVALVGLVLAFVFFRRRKTEPVPMPPPGDDPRENTTNGAFEIGTNNQGPHLIGDSAVPTRAGVYEVGGGGVIYEAGIREAKPPPMELPAEDVGLTDGRERKPLLPQWQ</sequence>
<evidence type="ECO:0000256" key="1">
    <source>
        <dbReference type="ARBA" id="ARBA00022441"/>
    </source>
</evidence>
<keyword evidence="4" id="KW-0812">Transmembrane</keyword>
<evidence type="ECO:0000313" key="5">
    <source>
        <dbReference type="EMBL" id="KAK6538394.1"/>
    </source>
</evidence>
<dbReference type="Gene3D" id="2.120.10.80">
    <property type="entry name" value="Kelch-type beta propeller"/>
    <property type="match status" value="1"/>
</dbReference>
<dbReference type="EMBL" id="JAVHJO010000008">
    <property type="protein sequence ID" value="KAK6538394.1"/>
    <property type="molecule type" value="Genomic_DNA"/>
</dbReference>
<feature type="transmembrane region" description="Helical" evidence="4">
    <location>
        <begin position="449"/>
        <end position="471"/>
    </location>
</feature>
<evidence type="ECO:0000313" key="6">
    <source>
        <dbReference type="Proteomes" id="UP001365542"/>
    </source>
</evidence>
<keyword evidence="2" id="KW-0677">Repeat</keyword>
<keyword evidence="6" id="KW-1185">Reference proteome</keyword>
<dbReference type="PANTHER" id="PTHR46093:SF18">
    <property type="entry name" value="FIBRONECTIN TYPE-III DOMAIN-CONTAINING PROTEIN"/>
    <property type="match status" value="1"/>
</dbReference>
<feature type="region of interest" description="Disordered" evidence="3">
    <location>
        <begin position="538"/>
        <end position="565"/>
    </location>
</feature>
<keyword evidence="4" id="KW-0472">Membrane</keyword>
<evidence type="ECO:0008006" key="7">
    <source>
        <dbReference type="Google" id="ProtNLM"/>
    </source>
</evidence>
<keyword evidence="1" id="KW-0880">Kelch repeat</keyword>
<reference evidence="5 6" key="1">
    <citation type="submission" date="2019-10" db="EMBL/GenBank/DDBJ databases">
        <authorList>
            <person name="Palmer J.M."/>
        </authorList>
    </citation>
    <scope>NUCLEOTIDE SEQUENCE [LARGE SCALE GENOMIC DNA]</scope>
    <source>
        <strain evidence="5 6">TWF694</strain>
    </source>
</reference>
<dbReference type="Pfam" id="PF24681">
    <property type="entry name" value="Kelch_KLHDC2_KLHL20_DRC7"/>
    <property type="match status" value="1"/>
</dbReference>
<evidence type="ECO:0000256" key="4">
    <source>
        <dbReference type="SAM" id="Phobius"/>
    </source>
</evidence>